<dbReference type="InterPro" id="IPR028897">
    <property type="entry name" value="Tox-HDC_dom"/>
</dbReference>
<accession>A0AAW3YYJ0</accession>
<proteinExistence type="predicted"/>
<protein>
    <submittedName>
        <fullName evidence="2">Uncharacterized protein</fullName>
    </submittedName>
</protein>
<feature type="region of interest" description="Disordered" evidence="1">
    <location>
        <begin position="1"/>
        <end position="37"/>
    </location>
</feature>
<name>A0AAW3YYJ0_9GAMM</name>
<dbReference type="Proteomes" id="UP001193920">
    <property type="component" value="Unassembled WGS sequence"/>
</dbReference>
<reference evidence="2" key="2">
    <citation type="journal article" date="2024" name="Toxins">
        <title>Genome Sequence Analysis of Native Xenorhabdus Strains Isolated from Entomopathogenic Nematodes in Argentina.</title>
        <authorList>
            <person name="Palma L."/>
            <person name="Frizzo L."/>
            <person name="Kaiser S."/>
            <person name="Berry C."/>
            <person name="Caballero P."/>
            <person name="Bode H.B."/>
            <person name="Del Valle E.E."/>
        </authorList>
    </citation>
    <scope>NUCLEOTIDE SEQUENCE</scope>
    <source>
        <strain evidence="2">M</strain>
    </source>
</reference>
<evidence type="ECO:0000313" key="2">
    <source>
        <dbReference type="EMBL" id="MBD2801891.1"/>
    </source>
</evidence>
<gene>
    <name evidence="2" type="ORF">ID854_15965</name>
</gene>
<dbReference type="EMBL" id="JACXBF010000414">
    <property type="protein sequence ID" value="MBD2801891.1"/>
    <property type="molecule type" value="Genomic_DNA"/>
</dbReference>
<comment type="caution">
    <text evidence="2">The sequence shown here is derived from an EMBL/GenBank/DDBJ whole genome shotgun (WGS) entry which is preliminary data.</text>
</comment>
<feature type="compositionally biased region" description="Polar residues" evidence="1">
    <location>
        <begin position="13"/>
        <end position="30"/>
    </location>
</feature>
<evidence type="ECO:0000256" key="1">
    <source>
        <dbReference type="SAM" id="MobiDB-lite"/>
    </source>
</evidence>
<reference evidence="2" key="1">
    <citation type="submission" date="2020-09" db="EMBL/GenBank/DDBJ databases">
        <authorList>
            <person name="Palma L."/>
            <person name="Caballero P."/>
            <person name="Berry C."/>
            <person name="Del Valle E."/>
        </authorList>
    </citation>
    <scope>NUCLEOTIDE SEQUENCE</scope>
    <source>
        <strain evidence="2">M</strain>
    </source>
</reference>
<dbReference type="RefSeq" id="WP_323860750.1">
    <property type="nucleotide sequence ID" value="NZ_JACXBC010000074.1"/>
</dbReference>
<dbReference type="AlphaFoldDB" id="A0AAW3YYJ0"/>
<organism evidence="2">
    <name type="scientific">Xenorhabdus szentirmaii</name>
    <dbReference type="NCBI Taxonomy" id="290112"/>
    <lineage>
        <taxon>Bacteria</taxon>
        <taxon>Pseudomonadati</taxon>
        <taxon>Pseudomonadota</taxon>
        <taxon>Gammaproteobacteria</taxon>
        <taxon>Enterobacterales</taxon>
        <taxon>Morganellaceae</taxon>
        <taxon>Xenorhabdus</taxon>
    </lineage>
</organism>
<dbReference type="Pfam" id="PF15656">
    <property type="entry name" value="Tox-HDC"/>
    <property type="match status" value="1"/>
</dbReference>
<sequence>MSIVEQLIKKQKGSSSRQHSSKKNNTNNSILEEESDHKKYNLTKGNVLNRYSYRYENIPTKRNKIPERKRVPAASALQGRNPQWHEVTHAGKNIYGSDQEINVNHIIDPLRSIARRPSHSLPNPRDITIISGTHGTDTGQNWNRSGKWFSRWFGKRFKYLLEPDFFTEDQRDYQTLGNRNITVLDSGNMTRSDYEREFDDGNHVILGFCFSRNDRSLLTHTGSAPVTSYLEPASYNSAINDKRLKNNKLRWNG</sequence>